<protein>
    <submittedName>
        <fullName evidence="1">Uncharacterized protein</fullName>
    </submittedName>
</protein>
<comment type="caution">
    <text evidence="1">The sequence shown here is derived from an EMBL/GenBank/DDBJ whole genome shotgun (WGS) entry which is preliminary data.</text>
</comment>
<evidence type="ECO:0000313" key="1">
    <source>
        <dbReference type="EMBL" id="OGH58850.1"/>
    </source>
</evidence>
<reference evidence="1 2" key="1">
    <citation type="journal article" date="2016" name="Nat. Commun.">
        <title>Thousands of microbial genomes shed light on interconnected biogeochemical processes in an aquifer system.</title>
        <authorList>
            <person name="Anantharaman K."/>
            <person name="Brown C.T."/>
            <person name="Hug L.A."/>
            <person name="Sharon I."/>
            <person name="Castelle C.J."/>
            <person name="Probst A.J."/>
            <person name="Thomas B.C."/>
            <person name="Singh A."/>
            <person name="Wilkins M.J."/>
            <person name="Karaoz U."/>
            <person name="Brodie E.L."/>
            <person name="Williams K.H."/>
            <person name="Hubbard S.S."/>
            <person name="Banfield J.F."/>
        </authorList>
    </citation>
    <scope>NUCLEOTIDE SEQUENCE [LARGE SCALE GENOMIC DNA]</scope>
</reference>
<accession>A0A1F6LHE8</accession>
<dbReference type="Proteomes" id="UP000177067">
    <property type="component" value="Unassembled WGS sequence"/>
</dbReference>
<sequence>MEKPKYLCFERIHTCTKDLIRQGFDSFQVGRVVAIPKQTTTKLVHLIVFFNKKSNKIIVYMVFQDTITLGKDQSTEKERHEHGEKTRKELNDLLSEHKMVLDTINNLNEPIDYKKLYGLSYQGF</sequence>
<organism evidence="1 2">
    <name type="scientific">Candidatus Magasanikbacteria bacterium RIFCSPHIGHO2_01_FULL_33_34</name>
    <dbReference type="NCBI Taxonomy" id="1798671"/>
    <lineage>
        <taxon>Bacteria</taxon>
        <taxon>Candidatus Magasanikiibacteriota</taxon>
    </lineage>
</organism>
<dbReference type="AlphaFoldDB" id="A0A1F6LHE8"/>
<gene>
    <name evidence="1" type="ORF">A2725_03820</name>
</gene>
<dbReference type="EMBL" id="MFPS01000008">
    <property type="protein sequence ID" value="OGH58850.1"/>
    <property type="molecule type" value="Genomic_DNA"/>
</dbReference>
<name>A0A1F6LHE8_9BACT</name>
<proteinExistence type="predicted"/>
<evidence type="ECO:0000313" key="2">
    <source>
        <dbReference type="Proteomes" id="UP000177067"/>
    </source>
</evidence>